<evidence type="ECO:0000256" key="1">
    <source>
        <dbReference type="ARBA" id="ARBA00022723"/>
    </source>
</evidence>
<dbReference type="Proteomes" id="UP001151760">
    <property type="component" value="Unassembled WGS sequence"/>
</dbReference>
<sequence>MANFLIINIETLNGDERCAAMAKIHDAYKNWGLFELVNHGISHELLNKVETMTKEHYKKCMEQRFKDMVAEKALEGVKAEVTDIDWEITFFAPSLDL</sequence>
<dbReference type="InterPro" id="IPR027443">
    <property type="entry name" value="IPNS-like_sf"/>
</dbReference>
<reference evidence="4" key="1">
    <citation type="journal article" date="2022" name="Int. J. Mol. Sci.">
        <title>Draft Genome of Tanacetum Coccineum: Genomic Comparison of Closely Related Tanacetum-Family Plants.</title>
        <authorList>
            <person name="Yamashiro T."/>
            <person name="Shiraishi A."/>
            <person name="Nakayama K."/>
            <person name="Satake H."/>
        </authorList>
    </citation>
    <scope>NUCLEOTIDE SEQUENCE</scope>
</reference>
<dbReference type="Gene3D" id="2.60.120.330">
    <property type="entry name" value="B-lactam Antibiotic, Isopenicillin N Synthase, Chain"/>
    <property type="match status" value="1"/>
</dbReference>
<protein>
    <submittedName>
        <fullName evidence="4">1-aminocyclopropane-1-carboxylate oxidase 3-like protein</fullName>
    </submittedName>
</protein>
<evidence type="ECO:0000256" key="2">
    <source>
        <dbReference type="ARBA" id="ARBA00023004"/>
    </source>
</evidence>
<evidence type="ECO:0000313" key="4">
    <source>
        <dbReference type="EMBL" id="GJS90451.1"/>
    </source>
</evidence>
<dbReference type="InterPro" id="IPR026992">
    <property type="entry name" value="DIOX_N"/>
</dbReference>
<gene>
    <name evidence="4" type="ORF">Tco_0773087</name>
</gene>
<keyword evidence="1" id="KW-0479">Metal-binding</keyword>
<evidence type="ECO:0000259" key="3">
    <source>
        <dbReference type="Pfam" id="PF14226"/>
    </source>
</evidence>
<name>A0ABQ4ZMB2_9ASTR</name>
<evidence type="ECO:0000313" key="5">
    <source>
        <dbReference type="Proteomes" id="UP001151760"/>
    </source>
</evidence>
<keyword evidence="2" id="KW-0408">Iron</keyword>
<dbReference type="Pfam" id="PF14226">
    <property type="entry name" value="DIOX_N"/>
    <property type="match status" value="1"/>
</dbReference>
<reference evidence="4" key="2">
    <citation type="submission" date="2022-01" db="EMBL/GenBank/DDBJ databases">
        <authorList>
            <person name="Yamashiro T."/>
            <person name="Shiraishi A."/>
            <person name="Satake H."/>
            <person name="Nakayama K."/>
        </authorList>
    </citation>
    <scope>NUCLEOTIDE SEQUENCE</scope>
</reference>
<comment type="caution">
    <text evidence="4">The sequence shown here is derived from an EMBL/GenBank/DDBJ whole genome shotgun (WGS) entry which is preliminary data.</text>
</comment>
<keyword evidence="5" id="KW-1185">Reference proteome</keyword>
<dbReference type="SUPFAM" id="SSF51197">
    <property type="entry name" value="Clavaminate synthase-like"/>
    <property type="match status" value="1"/>
</dbReference>
<feature type="domain" description="Non-haem dioxygenase N-terminal" evidence="3">
    <location>
        <begin position="6"/>
        <end position="77"/>
    </location>
</feature>
<dbReference type="EMBL" id="BQNB010011428">
    <property type="protein sequence ID" value="GJS90451.1"/>
    <property type="molecule type" value="Genomic_DNA"/>
</dbReference>
<proteinExistence type="predicted"/>
<organism evidence="4 5">
    <name type="scientific">Tanacetum coccineum</name>
    <dbReference type="NCBI Taxonomy" id="301880"/>
    <lineage>
        <taxon>Eukaryota</taxon>
        <taxon>Viridiplantae</taxon>
        <taxon>Streptophyta</taxon>
        <taxon>Embryophyta</taxon>
        <taxon>Tracheophyta</taxon>
        <taxon>Spermatophyta</taxon>
        <taxon>Magnoliopsida</taxon>
        <taxon>eudicotyledons</taxon>
        <taxon>Gunneridae</taxon>
        <taxon>Pentapetalae</taxon>
        <taxon>asterids</taxon>
        <taxon>campanulids</taxon>
        <taxon>Asterales</taxon>
        <taxon>Asteraceae</taxon>
        <taxon>Asteroideae</taxon>
        <taxon>Anthemideae</taxon>
        <taxon>Anthemidinae</taxon>
        <taxon>Tanacetum</taxon>
    </lineage>
</organism>
<accession>A0ABQ4ZMB2</accession>